<accession>A0A3D9HHH5</accession>
<evidence type="ECO:0000256" key="4">
    <source>
        <dbReference type="ARBA" id="ARBA00023315"/>
    </source>
</evidence>
<proteinExistence type="inferred from homology"/>
<keyword evidence="4" id="KW-0012">Acyltransferase</keyword>
<dbReference type="GO" id="GO:0016746">
    <property type="term" value="F:acyltransferase activity"/>
    <property type="evidence" value="ECO:0007669"/>
    <property type="project" value="UniProtKB-KW"/>
</dbReference>
<sequence length="229" mass="26019">MILKPILSRTYYFLLKRKLKISKHIIFGKKVKIDRQASLEGYNLLSDSCSLFSSHMGFGSYLGKNTKINKTKVGRFTSIGPDVKIIIGKHPSSNFVSTHPAFFSKRKQIGVTFVENQLFEEFEKPIDREGKYTVVIGNDVWIGDGVSIMEGVQIGDGAIIASNALVTKNVKPYSIVGGVPAKFIKNRFEENEIDFLNNFKWWKKDVIWLKENAAYFSDIKLFMSEMMKG</sequence>
<dbReference type="InterPro" id="IPR011004">
    <property type="entry name" value="Trimer_LpxA-like_sf"/>
</dbReference>
<dbReference type="SUPFAM" id="SSF51161">
    <property type="entry name" value="Trimeric LpxA-like enzymes"/>
    <property type="match status" value="1"/>
</dbReference>
<evidence type="ECO:0000313" key="6">
    <source>
        <dbReference type="Proteomes" id="UP000256629"/>
    </source>
</evidence>
<dbReference type="InterPro" id="IPR001451">
    <property type="entry name" value="Hexapep"/>
</dbReference>
<keyword evidence="6" id="KW-1185">Reference proteome</keyword>
<evidence type="ECO:0000256" key="3">
    <source>
        <dbReference type="ARBA" id="ARBA00022737"/>
    </source>
</evidence>
<organism evidence="5 6">
    <name type="scientific">Seonamhaeicola aphaedonensis</name>
    <dbReference type="NCBI Taxonomy" id="1461338"/>
    <lineage>
        <taxon>Bacteria</taxon>
        <taxon>Pseudomonadati</taxon>
        <taxon>Bacteroidota</taxon>
        <taxon>Flavobacteriia</taxon>
        <taxon>Flavobacteriales</taxon>
        <taxon>Flavobacteriaceae</taxon>
    </lineage>
</organism>
<evidence type="ECO:0000313" key="5">
    <source>
        <dbReference type="EMBL" id="RED48938.1"/>
    </source>
</evidence>
<comment type="similarity">
    <text evidence="1">Belongs to the transferase hexapeptide repeat family.</text>
</comment>
<name>A0A3D9HHH5_9FLAO</name>
<dbReference type="EMBL" id="QRDX01000003">
    <property type="protein sequence ID" value="RED48938.1"/>
    <property type="molecule type" value="Genomic_DNA"/>
</dbReference>
<keyword evidence="3" id="KW-0677">Repeat</keyword>
<evidence type="ECO:0000256" key="2">
    <source>
        <dbReference type="ARBA" id="ARBA00022679"/>
    </source>
</evidence>
<dbReference type="InterPro" id="IPR018357">
    <property type="entry name" value="Hexapep_transf_CS"/>
</dbReference>
<dbReference type="PANTHER" id="PTHR43300">
    <property type="entry name" value="ACETYLTRANSFERASE"/>
    <property type="match status" value="1"/>
</dbReference>
<dbReference type="PROSITE" id="PS00101">
    <property type="entry name" value="HEXAPEP_TRANSFERASES"/>
    <property type="match status" value="1"/>
</dbReference>
<comment type="caution">
    <text evidence="5">The sequence shown here is derived from an EMBL/GenBank/DDBJ whole genome shotgun (WGS) entry which is preliminary data.</text>
</comment>
<dbReference type="CDD" id="cd03349">
    <property type="entry name" value="LbH_XAT"/>
    <property type="match status" value="1"/>
</dbReference>
<dbReference type="PANTHER" id="PTHR43300:SF11">
    <property type="entry name" value="ACETYLTRANSFERASE RV3034C-RELATED"/>
    <property type="match status" value="1"/>
</dbReference>
<gene>
    <name evidence="5" type="ORF">DFQ02_103269</name>
</gene>
<evidence type="ECO:0000256" key="1">
    <source>
        <dbReference type="ARBA" id="ARBA00007274"/>
    </source>
</evidence>
<reference evidence="5 6" key="1">
    <citation type="submission" date="2018-07" db="EMBL/GenBank/DDBJ databases">
        <title>Genomic Encyclopedia of Type Strains, Phase III (KMG-III): the genomes of soil and plant-associated and newly described type strains.</title>
        <authorList>
            <person name="Whitman W."/>
        </authorList>
    </citation>
    <scope>NUCLEOTIDE SEQUENCE [LARGE SCALE GENOMIC DNA]</scope>
    <source>
        <strain evidence="5 6">CECT 8487</strain>
    </source>
</reference>
<dbReference type="InterPro" id="IPR050179">
    <property type="entry name" value="Trans_hexapeptide_repeat"/>
</dbReference>
<keyword evidence="2 5" id="KW-0808">Transferase</keyword>
<dbReference type="Proteomes" id="UP000256629">
    <property type="component" value="Unassembled WGS sequence"/>
</dbReference>
<dbReference type="Pfam" id="PF00132">
    <property type="entry name" value="Hexapep"/>
    <property type="match status" value="1"/>
</dbReference>
<protein>
    <submittedName>
        <fullName evidence="5">Acetyltransferase-like isoleucine patch superfamily enzyme</fullName>
    </submittedName>
</protein>
<dbReference type="Gene3D" id="2.160.10.10">
    <property type="entry name" value="Hexapeptide repeat proteins"/>
    <property type="match status" value="1"/>
</dbReference>
<dbReference type="AlphaFoldDB" id="A0A3D9HHH5"/>